<proteinExistence type="inferred from homology"/>
<dbReference type="SUPFAM" id="SSF49785">
    <property type="entry name" value="Galactose-binding domain-like"/>
    <property type="match status" value="2"/>
</dbReference>
<evidence type="ECO:0000313" key="5">
    <source>
        <dbReference type="Proteomes" id="UP001163046"/>
    </source>
</evidence>
<dbReference type="Proteomes" id="UP001163046">
    <property type="component" value="Unassembled WGS sequence"/>
</dbReference>
<protein>
    <recommendedName>
        <fullName evidence="2">Allantoate amidinohydrolase</fullName>
    </recommendedName>
</protein>
<feature type="domain" description="Allantoicase" evidence="3">
    <location>
        <begin position="27"/>
        <end position="198"/>
    </location>
</feature>
<dbReference type="EMBL" id="MU825412">
    <property type="protein sequence ID" value="KAJ7390709.1"/>
    <property type="molecule type" value="Genomic_DNA"/>
</dbReference>
<keyword evidence="5" id="KW-1185">Reference proteome</keyword>
<evidence type="ECO:0000313" key="4">
    <source>
        <dbReference type="EMBL" id="KAJ7390709.1"/>
    </source>
</evidence>
<dbReference type="InterPro" id="IPR008979">
    <property type="entry name" value="Galactose-bd-like_sf"/>
</dbReference>
<dbReference type="OrthoDB" id="10266039at2759"/>
<evidence type="ECO:0000256" key="1">
    <source>
        <dbReference type="ARBA" id="ARBA00009242"/>
    </source>
</evidence>
<name>A0A9X0A0Q6_9CNID</name>
<dbReference type="InterPro" id="IPR015908">
    <property type="entry name" value="Allantoicase_dom"/>
</dbReference>
<reference evidence="4" key="1">
    <citation type="submission" date="2023-01" db="EMBL/GenBank/DDBJ databases">
        <title>Genome assembly of the deep-sea coral Lophelia pertusa.</title>
        <authorList>
            <person name="Herrera S."/>
            <person name="Cordes E."/>
        </authorList>
    </citation>
    <scope>NUCLEOTIDE SEQUENCE</scope>
    <source>
        <strain evidence="4">USNM1676648</strain>
        <tissue evidence="4">Polyp</tissue>
    </source>
</reference>
<feature type="domain" description="Allantoicase" evidence="3">
    <location>
        <begin position="221"/>
        <end position="286"/>
    </location>
</feature>
<sequence>MAQRSEKRLSDAPAFVDLNDLSCNRVGGKILFATDDWFAEAENLLKPGPPEWHEGVFTSYGKWMDGWETRRKRIPGHDWCIIKLGIAGVIKGLDIDTSYFTGNYPPKASVQAACLEKDHIVFPERKSLMGSEAPADWIKKMAAATELWTDILPMTELRPGYPSTAHNFFCINNSQRWTHLRLNIYPDGGVARLRVYGLAVKDWTQITYKEIPVDLAAMENGGSAVGWSNMHYGHPRNLIAPGSAANMGDGWETARRLDRPSVLELGEDECLKVPGFEWSVIRLGTSRNYKKD</sequence>
<dbReference type="Gene3D" id="2.60.120.260">
    <property type="entry name" value="Galactose-binding domain-like"/>
    <property type="match status" value="2"/>
</dbReference>
<dbReference type="AlphaFoldDB" id="A0A9X0A0Q6"/>
<comment type="similarity">
    <text evidence="1">Belongs to the allantoicase family.</text>
</comment>
<evidence type="ECO:0000256" key="2">
    <source>
        <dbReference type="ARBA" id="ARBA00031078"/>
    </source>
</evidence>
<dbReference type="Pfam" id="PF03561">
    <property type="entry name" value="Allantoicase"/>
    <property type="match status" value="2"/>
</dbReference>
<dbReference type="GO" id="GO:0000256">
    <property type="term" value="P:allantoin catabolic process"/>
    <property type="evidence" value="ECO:0007669"/>
    <property type="project" value="InterPro"/>
</dbReference>
<organism evidence="4 5">
    <name type="scientific">Desmophyllum pertusum</name>
    <dbReference type="NCBI Taxonomy" id="174260"/>
    <lineage>
        <taxon>Eukaryota</taxon>
        <taxon>Metazoa</taxon>
        <taxon>Cnidaria</taxon>
        <taxon>Anthozoa</taxon>
        <taxon>Hexacorallia</taxon>
        <taxon>Scleractinia</taxon>
        <taxon>Caryophylliina</taxon>
        <taxon>Caryophylliidae</taxon>
        <taxon>Desmophyllum</taxon>
    </lineage>
</organism>
<dbReference type="PANTHER" id="PTHR12045">
    <property type="entry name" value="ALLANTOICASE"/>
    <property type="match status" value="1"/>
</dbReference>
<comment type="caution">
    <text evidence="4">The sequence shown here is derived from an EMBL/GenBank/DDBJ whole genome shotgun (WGS) entry which is preliminary data.</text>
</comment>
<dbReference type="PANTHER" id="PTHR12045:SF3">
    <property type="entry name" value="INACTIVE ALLANTOICASE-RELATED"/>
    <property type="match status" value="1"/>
</dbReference>
<dbReference type="InterPro" id="IPR005164">
    <property type="entry name" value="Allantoicase"/>
</dbReference>
<dbReference type="PIRSF" id="PIRSF016516">
    <property type="entry name" value="Allantoicase"/>
    <property type="match status" value="1"/>
</dbReference>
<dbReference type="GO" id="GO:0004037">
    <property type="term" value="F:allantoicase activity"/>
    <property type="evidence" value="ECO:0007669"/>
    <property type="project" value="InterPro"/>
</dbReference>
<dbReference type="NCBIfam" id="TIGR02961">
    <property type="entry name" value="allantoicase"/>
    <property type="match status" value="1"/>
</dbReference>
<gene>
    <name evidence="4" type="ORF">OS493_022788</name>
</gene>
<evidence type="ECO:0000259" key="3">
    <source>
        <dbReference type="Pfam" id="PF03561"/>
    </source>
</evidence>
<accession>A0A9X0A0Q6</accession>